<dbReference type="RefSeq" id="WP_147209351.1">
    <property type="nucleotide sequence ID" value="NZ_BJYM01000003.1"/>
</dbReference>
<dbReference type="FunFam" id="3.40.50.1970:FF:000003">
    <property type="entry name" value="Alcohol dehydrogenase, iron-containing"/>
    <property type="match status" value="1"/>
</dbReference>
<dbReference type="SUPFAM" id="SSF56796">
    <property type="entry name" value="Dehydroquinate synthase-like"/>
    <property type="match status" value="1"/>
</dbReference>
<dbReference type="PANTHER" id="PTHR11496:SF83">
    <property type="entry name" value="HYDROXYACID-OXOACID TRANSHYDROGENASE, MITOCHONDRIAL"/>
    <property type="match status" value="1"/>
</dbReference>
<evidence type="ECO:0000259" key="3">
    <source>
        <dbReference type="Pfam" id="PF00465"/>
    </source>
</evidence>
<dbReference type="InterPro" id="IPR056798">
    <property type="entry name" value="ADH_Fe_C"/>
</dbReference>
<proteinExistence type="inferred from homology"/>
<evidence type="ECO:0000259" key="4">
    <source>
        <dbReference type="Pfam" id="PF25137"/>
    </source>
</evidence>
<protein>
    <submittedName>
        <fullName evidence="5">Alcohol dehydrogenase</fullName>
    </submittedName>
</protein>
<dbReference type="Pfam" id="PF25137">
    <property type="entry name" value="ADH_Fe_C"/>
    <property type="match status" value="1"/>
</dbReference>
<dbReference type="FunFam" id="1.20.1090.10:FF:000001">
    <property type="entry name" value="Aldehyde-alcohol dehydrogenase"/>
    <property type="match status" value="1"/>
</dbReference>
<dbReference type="Gene3D" id="1.20.1090.10">
    <property type="entry name" value="Dehydroquinate synthase-like - alpha domain"/>
    <property type="match status" value="1"/>
</dbReference>
<evidence type="ECO:0000313" key="5">
    <source>
        <dbReference type="EMBL" id="GEN86327.1"/>
    </source>
</evidence>
<keyword evidence="2" id="KW-0560">Oxidoreductase</keyword>
<dbReference type="OrthoDB" id="9815791at2"/>
<evidence type="ECO:0000313" key="6">
    <source>
        <dbReference type="Proteomes" id="UP000321558"/>
    </source>
</evidence>
<organism evidence="5 6">
    <name type="scientific">Oceanobacillus sojae</name>
    <dbReference type="NCBI Taxonomy" id="582851"/>
    <lineage>
        <taxon>Bacteria</taxon>
        <taxon>Bacillati</taxon>
        <taxon>Bacillota</taxon>
        <taxon>Bacilli</taxon>
        <taxon>Bacillales</taxon>
        <taxon>Bacillaceae</taxon>
        <taxon>Oceanobacillus</taxon>
    </lineage>
</organism>
<feature type="domain" description="Fe-containing alcohol dehydrogenase-like C-terminal" evidence="4">
    <location>
        <begin position="172"/>
        <end position="374"/>
    </location>
</feature>
<dbReference type="PROSITE" id="PS00913">
    <property type="entry name" value="ADH_IRON_1"/>
    <property type="match status" value="1"/>
</dbReference>
<name>A0A511ZFW9_9BACI</name>
<accession>A0A511ZFW9</accession>
<reference evidence="5 6" key="1">
    <citation type="submission" date="2019-07" db="EMBL/GenBank/DDBJ databases">
        <title>Whole genome shotgun sequence of Oceanobacillus sojae NBRC 105379.</title>
        <authorList>
            <person name="Hosoyama A."/>
            <person name="Uohara A."/>
            <person name="Ohji S."/>
            <person name="Ichikawa N."/>
        </authorList>
    </citation>
    <scope>NUCLEOTIDE SEQUENCE [LARGE SCALE GENOMIC DNA]</scope>
    <source>
        <strain evidence="5 6">NBRC 105379</strain>
    </source>
</reference>
<dbReference type="GO" id="GO:0046872">
    <property type="term" value="F:metal ion binding"/>
    <property type="evidence" value="ECO:0007669"/>
    <property type="project" value="InterPro"/>
</dbReference>
<evidence type="ECO:0000256" key="2">
    <source>
        <dbReference type="ARBA" id="ARBA00023002"/>
    </source>
</evidence>
<gene>
    <name evidence="5" type="primary">pduQ</name>
    <name evidence="5" type="ORF">OSO01_10660</name>
</gene>
<dbReference type="CDD" id="cd08180">
    <property type="entry name" value="PDD"/>
    <property type="match status" value="1"/>
</dbReference>
<dbReference type="InterPro" id="IPR001670">
    <property type="entry name" value="ADH_Fe/GldA"/>
</dbReference>
<dbReference type="AlphaFoldDB" id="A0A511ZFW9"/>
<dbReference type="PANTHER" id="PTHR11496">
    <property type="entry name" value="ALCOHOL DEHYDROGENASE"/>
    <property type="match status" value="1"/>
</dbReference>
<dbReference type="EMBL" id="BJYM01000003">
    <property type="protein sequence ID" value="GEN86327.1"/>
    <property type="molecule type" value="Genomic_DNA"/>
</dbReference>
<evidence type="ECO:0000256" key="1">
    <source>
        <dbReference type="ARBA" id="ARBA00007358"/>
    </source>
</evidence>
<dbReference type="InterPro" id="IPR039697">
    <property type="entry name" value="Alcohol_dehydrogenase_Fe"/>
</dbReference>
<dbReference type="Gene3D" id="3.40.50.1970">
    <property type="match status" value="1"/>
</dbReference>
<comment type="caution">
    <text evidence="5">The sequence shown here is derived from an EMBL/GenBank/DDBJ whole genome shotgun (WGS) entry which is preliminary data.</text>
</comment>
<feature type="domain" description="Alcohol dehydrogenase iron-type/glycerol dehydrogenase GldA" evidence="3">
    <location>
        <begin position="8"/>
        <end position="159"/>
    </location>
</feature>
<dbReference type="InterPro" id="IPR018211">
    <property type="entry name" value="ADH_Fe_CS"/>
</dbReference>
<dbReference type="Pfam" id="PF00465">
    <property type="entry name" value="Fe-ADH"/>
    <property type="match status" value="1"/>
</dbReference>
<keyword evidence="6" id="KW-1185">Reference proteome</keyword>
<dbReference type="STRING" id="582851.GCA_900162665_04156"/>
<dbReference type="GO" id="GO:0004022">
    <property type="term" value="F:alcohol dehydrogenase (NAD+) activity"/>
    <property type="evidence" value="ECO:0007669"/>
    <property type="project" value="UniProtKB-ARBA"/>
</dbReference>
<sequence>MKKVAFQTDIYYGKNALDYLKTVSAKRIFIVVDPFLKETEILEKIEGYLSEGDNVWRLFTDVVPDPPIENVAAGVEAMKDFEPDFVIAIGGGSAMDAAKAMKDIARKVYSIDQLPLLAIPTTSGTGSEVTSYSVITDQNKGVKYPLTADSLIPETTILDVELVKTVPKPIVADTGMDALTHAVEAYVAKNANDFSDAMAEKAIRLLFDYLPKSYQNEQDEEAKEKVHHASTLAGFAFNTAGLGINHSIAHASGARFHVPHGRLNAILLPHVIAFNAGIHQNHHQYITPAAERYAMLARLLNLPAANHASGVRSLIKEIEKLRKKLDIAANLKEYQLEYNDEIEREIAEASLNDSCTNMNPVKPAPQDITAILKKIR</sequence>
<comment type="similarity">
    <text evidence="1">Belongs to the iron-containing alcohol dehydrogenase family.</text>
</comment>
<dbReference type="Proteomes" id="UP000321558">
    <property type="component" value="Unassembled WGS sequence"/>
</dbReference>